<reference evidence="1" key="1">
    <citation type="submission" date="2024-09" db="EMBL/GenBank/DDBJ databases">
        <title>Black Yeasts Isolated from many extreme environments.</title>
        <authorList>
            <person name="Coleine C."/>
            <person name="Stajich J.E."/>
            <person name="Selbmann L."/>
        </authorList>
    </citation>
    <scope>NUCLEOTIDE SEQUENCE</scope>
    <source>
        <strain evidence="1">CCFEE 5737</strain>
    </source>
</reference>
<name>A0ACC3DG10_9PEZI</name>
<accession>A0ACC3DG10</accession>
<keyword evidence="2" id="KW-1185">Reference proteome</keyword>
<comment type="caution">
    <text evidence="1">The sequence shown here is derived from an EMBL/GenBank/DDBJ whole genome shotgun (WGS) entry which is preliminary data.</text>
</comment>
<sequence length="81" mass="8697">DHNAALALVSARAPSSNAPNTKAALQRLVSHGDDQDVDLNRAKDLTRLHYEIKVKGGGVVDRGLVEARRSVREATQGIGRI</sequence>
<evidence type="ECO:0000313" key="1">
    <source>
        <dbReference type="EMBL" id="KAK3069821.1"/>
    </source>
</evidence>
<protein>
    <submittedName>
        <fullName evidence="1">Uncharacterized protein</fullName>
    </submittedName>
</protein>
<gene>
    <name evidence="1" type="ORF">LTS18_000226</name>
</gene>
<proteinExistence type="predicted"/>
<feature type="non-terminal residue" evidence="1">
    <location>
        <position position="1"/>
    </location>
</feature>
<organism evidence="1 2">
    <name type="scientific">Coniosporium uncinatum</name>
    <dbReference type="NCBI Taxonomy" id="93489"/>
    <lineage>
        <taxon>Eukaryota</taxon>
        <taxon>Fungi</taxon>
        <taxon>Dikarya</taxon>
        <taxon>Ascomycota</taxon>
        <taxon>Pezizomycotina</taxon>
        <taxon>Dothideomycetes</taxon>
        <taxon>Dothideomycetes incertae sedis</taxon>
        <taxon>Coniosporium</taxon>
    </lineage>
</organism>
<dbReference type="Proteomes" id="UP001186974">
    <property type="component" value="Unassembled WGS sequence"/>
</dbReference>
<evidence type="ECO:0000313" key="2">
    <source>
        <dbReference type="Proteomes" id="UP001186974"/>
    </source>
</evidence>
<dbReference type="EMBL" id="JAWDJW010005054">
    <property type="protein sequence ID" value="KAK3069821.1"/>
    <property type="molecule type" value="Genomic_DNA"/>
</dbReference>